<reference evidence="5 6" key="1">
    <citation type="submission" date="2019-02" db="EMBL/GenBank/DDBJ databases">
        <title>Deep-cultivation of Planctomycetes and their phenomic and genomic characterization uncovers novel biology.</title>
        <authorList>
            <person name="Wiegand S."/>
            <person name="Jogler M."/>
            <person name="Boedeker C."/>
            <person name="Pinto D."/>
            <person name="Vollmers J."/>
            <person name="Rivas-Marin E."/>
            <person name="Kohn T."/>
            <person name="Peeters S.H."/>
            <person name="Heuer A."/>
            <person name="Rast P."/>
            <person name="Oberbeckmann S."/>
            <person name="Bunk B."/>
            <person name="Jeske O."/>
            <person name="Meyerdierks A."/>
            <person name="Storesund J.E."/>
            <person name="Kallscheuer N."/>
            <person name="Luecker S."/>
            <person name="Lage O.M."/>
            <person name="Pohl T."/>
            <person name="Merkel B.J."/>
            <person name="Hornburger P."/>
            <person name="Mueller R.-W."/>
            <person name="Bruemmer F."/>
            <person name="Labrenz M."/>
            <person name="Spormann A.M."/>
            <person name="Op den Camp H."/>
            <person name="Overmann J."/>
            <person name="Amann R."/>
            <person name="Jetten M.S.M."/>
            <person name="Mascher T."/>
            <person name="Medema M.H."/>
            <person name="Devos D.P."/>
            <person name="Kaster A.-K."/>
            <person name="Ovreas L."/>
            <person name="Rohde M."/>
            <person name="Galperin M.Y."/>
            <person name="Jogler C."/>
        </authorList>
    </citation>
    <scope>NUCLEOTIDE SEQUENCE [LARGE SCALE GENOMIC DNA]</scope>
    <source>
        <strain evidence="5 6">Mal4</strain>
    </source>
</reference>
<organism evidence="5 6">
    <name type="scientific">Maioricimonas rarisocia</name>
    <dbReference type="NCBI Taxonomy" id="2528026"/>
    <lineage>
        <taxon>Bacteria</taxon>
        <taxon>Pseudomonadati</taxon>
        <taxon>Planctomycetota</taxon>
        <taxon>Planctomycetia</taxon>
        <taxon>Planctomycetales</taxon>
        <taxon>Planctomycetaceae</taxon>
        <taxon>Maioricimonas</taxon>
    </lineage>
</organism>
<feature type="domain" description="VanZ-like" evidence="3">
    <location>
        <begin position="232"/>
        <end position="343"/>
    </location>
</feature>
<dbReference type="EMBL" id="CP036275">
    <property type="protein sequence ID" value="QDU36068.1"/>
    <property type="molecule type" value="Genomic_DNA"/>
</dbReference>
<feature type="region of interest" description="Disordered" evidence="1">
    <location>
        <begin position="40"/>
        <end position="59"/>
    </location>
</feature>
<evidence type="ECO:0000256" key="2">
    <source>
        <dbReference type="SAM" id="Phobius"/>
    </source>
</evidence>
<feature type="domain" description="Right handed beta helix" evidence="4">
    <location>
        <begin position="471"/>
        <end position="635"/>
    </location>
</feature>
<evidence type="ECO:0000313" key="5">
    <source>
        <dbReference type="EMBL" id="QDU36068.1"/>
    </source>
</evidence>
<dbReference type="InterPro" id="IPR039448">
    <property type="entry name" value="Beta_helix"/>
</dbReference>
<dbReference type="SMART" id="SM00710">
    <property type="entry name" value="PbH1"/>
    <property type="match status" value="5"/>
</dbReference>
<keyword evidence="2" id="KW-1133">Transmembrane helix</keyword>
<dbReference type="KEGG" id="mri:Mal4_03510"/>
<feature type="transmembrane region" description="Helical" evidence="2">
    <location>
        <begin position="364"/>
        <end position="383"/>
    </location>
</feature>
<dbReference type="OrthoDB" id="283584at2"/>
<evidence type="ECO:0000256" key="1">
    <source>
        <dbReference type="SAM" id="MobiDB-lite"/>
    </source>
</evidence>
<evidence type="ECO:0000259" key="4">
    <source>
        <dbReference type="Pfam" id="PF13229"/>
    </source>
</evidence>
<dbReference type="InterPro" id="IPR006626">
    <property type="entry name" value="PbH1"/>
</dbReference>
<protein>
    <submittedName>
        <fullName evidence="5">VanZ like family protein</fullName>
    </submittedName>
</protein>
<sequence length="735" mass="80492">MTCTLAIDASAELQQYMGIGLLGLAAIAVIVHLIQQRRGSGDSSRQVNPRSATSPHQKAASTVRPAFIATAIGISVAAIFGSLTPYTPTELSLDAAWQQFRAIDFVSWGYHGRIDWVSNFLLGLGLGLAWQAVATPQGQDHPRWGARAVIVVLAIMSALTLIEFVQLWLPHRITSPHDVQAQLLGVLCGVYAWRVIGAWVSRRLSASLSKLRPAQPIDWFARSYLVAFLFYSLKPFDITIHPVELYRKLAAGRVILVPFSGSEYLFEEMFRHALSYLPIGMLAAIAFTPASRPLRRIEPAILISFGTACAIEMAQIFIGSRVADATQVITGTLGGATGALLMHSVGASARVLAPLPARNQREWIAQWTATGIAGLACVFVTFWQPQRLSAGEETELRQSIRNQIDEAFAEVTVTDSSVNAPAPIGLTGPAGCLASPTKRQRLIITEPGVYSNYMVDGNFDRSNVVKINTGPVVLRHSEVRNGTNNGIFVSATDVIIESCRIYHHINGTFQYQKDAHGISGTPTNLIIRNCEIFQVSGDGIQFDPSREKWDRVLIENCRIWTGPLDAPLADYAAGEQPGENAIDTKQLAANPRSRMVVRNCVFFGWGEGNIADQAALNLKENTETVVHNCVFLDNDICFRMRGPASPERGGAHVRISDCACYNSKLIARMEDRIENLKIRRMGVGSGIDRSFYIDRGVIGEGYVNEGEFVAPPIDSVLRLGVRASRRRTATDRDPR</sequence>
<feature type="transmembrane region" description="Helical" evidence="2">
    <location>
        <begin position="116"/>
        <end position="134"/>
    </location>
</feature>
<dbReference type="Pfam" id="PF13229">
    <property type="entry name" value="Beta_helix"/>
    <property type="match status" value="1"/>
</dbReference>
<accession>A0A517Z0R8</accession>
<dbReference type="SUPFAM" id="SSF51126">
    <property type="entry name" value="Pectin lyase-like"/>
    <property type="match status" value="1"/>
</dbReference>
<dbReference type="PANTHER" id="PTHR28008:SF1">
    <property type="entry name" value="DOMAIN PROTEIN, PUTATIVE (AFU_ORTHOLOGUE AFUA_3G10980)-RELATED"/>
    <property type="match status" value="1"/>
</dbReference>
<dbReference type="Gene3D" id="2.160.20.10">
    <property type="entry name" value="Single-stranded right-handed beta-helix, Pectin lyase-like"/>
    <property type="match status" value="1"/>
</dbReference>
<feature type="transmembrane region" description="Helical" evidence="2">
    <location>
        <begin position="16"/>
        <end position="34"/>
    </location>
</feature>
<gene>
    <name evidence="5" type="ORF">Mal4_03510</name>
</gene>
<feature type="transmembrane region" description="Helical" evidence="2">
    <location>
        <begin position="146"/>
        <end position="169"/>
    </location>
</feature>
<keyword evidence="6" id="KW-1185">Reference proteome</keyword>
<feature type="transmembrane region" description="Helical" evidence="2">
    <location>
        <begin position="328"/>
        <end position="352"/>
    </location>
</feature>
<dbReference type="Pfam" id="PF04892">
    <property type="entry name" value="VanZ"/>
    <property type="match status" value="1"/>
</dbReference>
<evidence type="ECO:0000259" key="3">
    <source>
        <dbReference type="Pfam" id="PF04892"/>
    </source>
</evidence>
<dbReference type="RefSeq" id="WP_145366772.1">
    <property type="nucleotide sequence ID" value="NZ_CP036275.1"/>
</dbReference>
<dbReference type="InterPro" id="IPR012334">
    <property type="entry name" value="Pectin_lyas_fold"/>
</dbReference>
<feature type="transmembrane region" description="Helical" evidence="2">
    <location>
        <begin position="181"/>
        <end position="199"/>
    </location>
</feature>
<feature type="transmembrane region" description="Helical" evidence="2">
    <location>
        <begin position="66"/>
        <end position="84"/>
    </location>
</feature>
<proteinExistence type="predicted"/>
<dbReference type="AlphaFoldDB" id="A0A517Z0R8"/>
<evidence type="ECO:0000313" key="6">
    <source>
        <dbReference type="Proteomes" id="UP000320496"/>
    </source>
</evidence>
<dbReference type="InterPro" id="IPR011050">
    <property type="entry name" value="Pectin_lyase_fold/virulence"/>
</dbReference>
<dbReference type="Proteomes" id="UP000320496">
    <property type="component" value="Chromosome"/>
</dbReference>
<dbReference type="InterPro" id="IPR006976">
    <property type="entry name" value="VanZ-like"/>
</dbReference>
<feature type="transmembrane region" description="Helical" evidence="2">
    <location>
        <begin position="300"/>
        <end position="322"/>
    </location>
</feature>
<keyword evidence="2" id="KW-0472">Membrane</keyword>
<keyword evidence="2" id="KW-0812">Transmembrane</keyword>
<name>A0A517Z0R8_9PLAN</name>
<dbReference type="PANTHER" id="PTHR28008">
    <property type="entry name" value="DOMAIN PROTEIN, PUTATIVE (AFU_ORTHOLOGUE AFUA_3G10980)-RELATED"/>
    <property type="match status" value="1"/>
</dbReference>